<feature type="region of interest" description="Disordered" evidence="1">
    <location>
        <begin position="24"/>
        <end position="54"/>
    </location>
</feature>
<feature type="compositionally biased region" description="Basic and acidic residues" evidence="1">
    <location>
        <begin position="96"/>
        <end position="107"/>
    </location>
</feature>
<sequence>MEFDLLIEETQGQLTSLTERFGSTSTNAQTLKPAKKAHKRKAKKNAQRTTKIRKKEAQHILIQLQEKDQQQEEMLDQEVIYTEKQTDENQIFQYLDPKDQRSKKVDDGGINPKVVQQPYYYRSKIKSK</sequence>
<comment type="caution">
    <text evidence="2">The sequence shown here is derived from an EMBL/GenBank/DDBJ whole genome shotgun (WGS) entry which is preliminary data.</text>
</comment>
<accession>A0A5J4UWI5</accession>
<feature type="compositionally biased region" description="Basic residues" evidence="1">
    <location>
        <begin position="33"/>
        <end position="54"/>
    </location>
</feature>
<dbReference type="Proteomes" id="UP000324800">
    <property type="component" value="Unassembled WGS sequence"/>
</dbReference>
<name>A0A5J4UWI5_9EUKA</name>
<dbReference type="EMBL" id="SNRW01011977">
    <property type="protein sequence ID" value="KAA6374442.1"/>
    <property type="molecule type" value="Genomic_DNA"/>
</dbReference>
<gene>
    <name evidence="2" type="ORF">EZS28_030031</name>
</gene>
<reference evidence="2 3" key="1">
    <citation type="submission" date="2019-03" db="EMBL/GenBank/DDBJ databases">
        <title>Single cell metagenomics reveals metabolic interactions within the superorganism composed of flagellate Streblomastix strix and complex community of Bacteroidetes bacteria on its surface.</title>
        <authorList>
            <person name="Treitli S.C."/>
            <person name="Kolisko M."/>
            <person name="Husnik F."/>
            <person name="Keeling P."/>
            <person name="Hampl V."/>
        </authorList>
    </citation>
    <scope>NUCLEOTIDE SEQUENCE [LARGE SCALE GENOMIC DNA]</scope>
    <source>
        <strain evidence="2">ST1C</strain>
    </source>
</reference>
<feature type="region of interest" description="Disordered" evidence="1">
    <location>
        <begin position="91"/>
        <end position="112"/>
    </location>
</feature>
<evidence type="ECO:0000313" key="3">
    <source>
        <dbReference type="Proteomes" id="UP000324800"/>
    </source>
</evidence>
<evidence type="ECO:0000313" key="2">
    <source>
        <dbReference type="EMBL" id="KAA6374442.1"/>
    </source>
</evidence>
<evidence type="ECO:0000256" key="1">
    <source>
        <dbReference type="SAM" id="MobiDB-lite"/>
    </source>
</evidence>
<proteinExistence type="predicted"/>
<organism evidence="2 3">
    <name type="scientific">Streblomastix strix</name>
    <dbReference type="NCBI Taxonomy" id="222440"/>
    <lineage>
        <taxon>Eukaryota</taxon>
        <taxon>Metamonada</taxon>
        <taxon>Preaxostyla</taxon>
        <taxon>Oxymonadida</taxon>
        <taxon>Streblomastigidae</taxon>
        <taxon>Streblomastix</taxon>
    </lineage>
</organism>
<dbReference type="AlphaFoldDB" id="A0A5J4UWI5"/>
<protein>
    <submittedName>
        <fullName evidence="2">Uncharacterized protein</fullName>
    </submittedName>
</protein>